<dbReference type="AlphaFoldDB" id="M4BL83"/>
<keyword evidence="2" id="KW-0328">Glycosyltransferase</keyword>
<sequence length="174" mass="19340">MTLPGLLVALVLGLILAIRQVASLLTYPGQIRLVIREGEASFARLTKHRLQAFTEAALELVAVLDPIASNRPTRLRFLQVHQNFTFALETMALPIMESLEILERDGQLGINGEKLLSALQQIVMLNSQRLSEPCSKLCSASEKTFELQRCELFNEKEAAEQVSMKLRTSSQASC</sequence>
<feature type="signal peptide" evidence="4">
    <location>
        <begin position="1"/>
        <end position="23"/>
    </location>
</feature>
<dbReference type="PANTHER" id="PTHR44835:SF1">
    <property type="entry name" value="PROTEIN O-GLCNAC TRANSFERASE"/>
    <property type="match status" value="1"/>
</dbReference>
<dbReference type="EMBL" id="JH598375">
    <property type="status" value="NOT_ANNOTATED_CDS"/>
    <property type="molecule type" value="Genomic_DNA"/>
</dbReference>
<name>M4BL83_HYAAE</name>
<dbReference type="InParanoid" id="M4BL83"/>
<proteinExistence type="predicted"/>
<reference evidence="6" key="1">
    <citation type="journal article" date="2010" name="Science">
        <title>Signatures of adaptation to obligate biotrophy in the Hyaloperonospora arabidopsidis genome.</title>
        <authorList>
            <person name="Baxter L."/>
            <person name="Tripathy S."/>
            <person name="Ishaque N."/>
            <person name="Boot N."/>
            <person name="Cabral A."/>
            <person name="Kemen E."/>
            <person name="Thines M."/>
            <person name="Ah-Fong A."/>
            <person name="Anderson R."/>
            <person name="Badejoko W."/>
            <person name="Bittner-Eddy P."/>
            <person name="Boore J.L."/>
            <person name="Chibucos M.C."/>
            <person name="Coates M."/>
            <person name="Dehal P."/>
            <person name="Delehaunty K."/>
            <person name="Dong S."/>
            <person name="Downton P."/>
            <person name="Dumas B."/>
            <person name="Fabro G."/>
            <person name="Fronick C."/>
            <person name="Fuerstenberg S.I."/>
            <person name="Fulton L."/>
            <person name="Gaulin E."/>
            <person name="Govers F."/>
            <person name="Hughes L."/>
            <person name="Humphray S."/>
            <person name="Jiang R.H."/>
            <person name="Judelson H."/>
            <person name="Kamoun S."/>
            <person name="Kyung K."/>
            <person name="Meijer H."/>
            <person name="Minx P."/>
            <person name="Morris P."/>
            <person name="Nelson J."/>
            <person name="Phuntumart V."/>
            <person name="Qutob D."/>
            <person name="Rehmany A."/>
            <person name="Rougon-Cardoso A."/>
            <person name="Ryden P."/>
            <person name="Torto-Alalibo T."/>
            <person name="Studholme D."/>
            <person name="Wang Y."/>
            <person name="Win J."/>
            <person name="Wood J."/>
            <person name="Clifton S.W."/>
            <person name="Rogers J."/>
            <person name="Van den Ackerveken G."/>
            <person name="Jones J.D."/>
            <person name="McDowell J.M."/>
            <person name="Beynon J."/>
            <person name="Tyler B.M."/>
        </authorList>
    </citation>
    <scope>NUCLEOTIDE SEQUENCE [LARGE SCALE GENOMIC DNA]</scope>
    <source>
        <strain evidence="6">Emoy2</strain>
    </source>
</reference>
<dbReference type="VEuPathDB" id="FungiDB:HpaG807168"/>
<dbReference type="InterPro" id="IPR051939">
    <property type="entry name" value="Glycosyltr_41/O-GlcNAc_trsf"/>
</dbReference>
<organism evidence="5 6">
    <name type="scientific">Hyaloperonospora arabidopsidis (strain Emoy2)</name>
    <name type="common">Downy mildew agent</name>
    <name type="synonym">Peronospora arabidopsidis</name>
    <dbReference type="NCBI Taxonomy" id="559515"/>
    <lineage>
        <taxon>Eukaryota</taxon>
        <taxon>Sar</taxon>
        <taxon>Stramenopiles</taxon>
        <taxon>Oomycota</taxon>
        <taxon>Peronosporomycetes</taxon>
        <taxon>Peronosporales</taxon>
        <taxon>Peronosporaceae</taxon>
        <taxon>Hyaloperonospora</taxon>
    </lineage>
</organism>
<evidence type="ECO:0000256" key="3">
    <source>
        <dbReference type="ARBA" id="ARBA00022679"/>
    </source>
</evidence>
<evidence type="ECO:0000256" key="1">
    <source>
        <dbReference type="ARBA" id="ARBA00004922"/>
    </source>
</evidence>
<keyword evidence="3" id="KW-0808">Transferase</keyword>
<evidence type="ECO:0000256" key="4">
    <source>
        <dbReference type="SAM" id="SignalP"/>
    </source>
</evidence>
<feature type="chain" id="PRO_5004048793" description="RxLR effector candidate protein" evidence="4">
    <location>
        <begin position="24"/>
        <end position="174"/>
    </location>
</feature>
<dbReference type="Proteomes" id="UP000011713">
    <property type="component" value="Unassembled WGS sequence"/>
</dbReference>
<keyword evidence="4" id="KW-0732">Signal</keyword>
<keyword evidence="6" id="KW-1185">Reference proteome</keyword>
<comment type="pathway">
    <text evidence="1">Protein modification; protein glycosylation.</text>
</comment>
<dbReference type="EnsemblProtists" id="HpaT807168">
    <property type="protein sequence ID" value="HpaP807168"/>
    <property type="gene ID" value="HpaG807168"/>
</dbReference>
<evidence type="ECO:0000313" key="5">
    <source>
        <dbReference type="EnsemblProtists" id="HpaP807168"/>
    </source>
</evidence>
<dbReference type="eggNOG" id="KOG1553">
    <property type="taxonomic scope" value="Eukaryota"/>
</dbReference>
<reference evidence="5" key="2">
    <citation type="submission" date="2015-06" db="UniProtKB">
        <authorList>
            <consortium name="EnsemblProtists"/>
        </authorList>
    </citation>
    <scope>IDENTIFICATION</scope>
    <source>
        <strain evidence="5">Emoy2</strain>
    </source>
</reference>
<evidence type="ECO:0000256" key="2">
    <source>
        <dbReference type="ARBA" id="ARBA00022676"/>
    </source>
</evidence>
<accession>M4BL83</accession>
<dbReference type="STRING" id="559515.M4BL83"/>
<dbReference type="PANTHER" id="PTHR44835">
    <property type="entry name" value="UDP-N-ACETYLGLUCOSAMINE--PEPTIDE N-ACETYLGLUCOSAMINYLTRANSFERASE SPINDLY-RELATED"/>
    <property type="match status" value="1"/>
</dbReference>
<dbReference type="GO" id="GO:0016757">
    <property type="term" value="F:glycosyltransferase activity"/>
    <property type="evidence" value="ECO:0007669"/>
    <property type="project" value="UniProtKB-KW"/>
</dbReference>
<evidence type="ECO:0000313" key="6">
    <source>
        <dbReference type="Proteomes" id="UP000011713"/>
    </source>
</evidence>
<evidence type="ECO:0008006" key="7">
    <source>
        <dbReference type="Google" id="ProtNLM"/>
    </source>
</evidence>
<dbReference type="HOGENOM" id="CLU_1542989_0_0_1"/>
<protein>
    <recommendedName>
        <fullName evidence="7">RxLR effector candidate protein</fullName>
    </recommendedName>
</protein>